<sequence length="490" mass="55408">MSQITQAILGVLQSHGICTDILNQSTLSGGCINDAFKLSTDTGDVFVKTSSGVNARAMFEGEIESLNAILVTVPGFAPKPLCLGALPNGGAFIVTTYKRLSTSYSSSTQKLFAQKLSELHSKESPNGKFGFPVMTTCGPTEQDNTWEDTWADFYKRRRLRPILEKCLQNNPGDNELRRLGEIVIDKVVDFLMKDIEVKPVLVHGDLWSGNWSVDSDANEPIIYDPSSCYGHNEYELSILTMFGSPGSEFFREYHKHHPRQEPYFEQRQDGMYPLVFGHSTARLTSTKGGQYSYGGGCGGLEGGIRGFRGVSYSYIQSDVPLSINFEPKKKSILNPMISNQKRKRNKRRARLNLTQRVTTKERKHKGSLQERDEIRALKNEAIFYELQCQIIQVKSRELQRILHEQDEEILRKEKEVRDLRSIERMLIKFLEETENQPADIQQTLPNNLKIAAAPSAFRDNIYRIYVLCAALLSFLLVRVVSHGSIVVNRV</sequence>
<dbReference type="Pfam" id="PF03881">
    <property type="entry name" value="Fructosamin_kin"/>
    <property type="match status" value="1"/>
</dbReference>
<dbReference type="Proteomes" id="UP001153678">
    <property type="component" value="Unassembled WGS sequence"/>
</dbReference>
<keyword evidence="6" id="KW-1185">Reference proteome</keyword>
<dbReference type="PANTHER" id="PTHR12149:SF8">
    <property type="entry name" value="PROTEIN-RIBULOSAMINE 3-KINASE"/>
    <property type="match status" value="1"/>
</dbReference>
<evidence type="ECO:0000313" key="5">
    <source>
        <dbReference type="EMBL" id="CAI2175140.1"/>
    </source>
</evidence>
<dbReference type="PANTHER" id="PTHR12149">
    <property type="entry name" value="FRUCTOSAMINE 3 KINASE-RELATED PROTEIN"/>
    <property type="match status" value="1"/>
</dbReference>
<evidence type="ECO:0000256" key="2">
    <source>
        <dbReference type="ARBA" id="ARBA00048655"/>
    </source>
</evidence>
<gene>
    <name evidence="5" type="ORF">FWILDA_LOCUS6944</name>
</gene>
<dbReference type="InterPro" id="IPR011009">
    <property type="entry name" value="Kinase-like_dom_sf"/>
</dbReference>
<protein>
    <recommendedName>
        <fullName evidence="1">protein-ribulosamine 3-kinase</fullName>
        <ecNumber evidence="1">2.7.1.172</ecNumber>
    </recommendedName>
</protein>
<dbReference type="AlphaFoldDB" id="A0A9W4SMT0"/>
<feature type="transmembrane region" description="Helical" evidence="4">
    <location>
        <begin position="462"/>
        <end position="480"/>
    </location>
</feature>
<evidence type="ECO:0000256" key="4">
    <source>
        <dbReference type="SAM" id="Phobius"/>
    </source>
</evidence>
<evidence type="ECO:0000313" key="6">
    <source>
        <dbReference type="Proteomes" id="UP001153678"/>
    </source>
</evidence>
<comment type="caution">
    <text evidence="5">The sequence shown here is derived from an EMBL/GenBank/DDBJ whole genome shotgun (WGS) entry which is preliminary data.</text>
</comment>
<dbReference type="Gene3D" id="3.90.1200.10">
    <property type="match status" value="1"/>
</dbReference>
<reference evidence="5" key="1">
    <citation type="submission" date="2022-08" db="EMBL/GenBank/DDBJ databases">
        <authorList>
            <person name="Kallberg Y."/>
            <person name="Tangrot J."/>
            <person name="Rosling A."/>
        </authorList>
    </citation>
    <scope>NUCLEOTIDE SEQUENCE</scope>
    <source>
        <strain evidence="5">Wild A</strain>
    </source>
</reference>
<dbReference type="EC" id="2.7.1.172" evidence="1"/>
<keyword evidence="4" id="KW-0812">Transmembrane</keyword>
<organism evidence="5 6">
    <name type="scientific">Funneliformis geosporum</name>
    <dbReference type="NCBI Taxonomy" id="1117311"/>
    <lineage>
        <taxon>Eukaryota</taxon>
        <taxon>Fungi</taxon>
        <taxon>Fungi incertae sedis</taxon>
        <taxon>Mucoromycota</taxon>
        <taxon>Glomeromycotina</taxon>
        <taxon>Glomeromycetes</taxon>
        <taxon>Glomerales</taxon>
        <taxon>Glomeraceae</taxon>
        <taxon>Funneliformis</taxon>
    </lineage>
</organism>
<dbReference type="OrthoDB" id="5772781at2759"/>
<keyword evidence="3" id="KW-0175">Coiled coil</keyword>
<dbReference type="InterPro" id="IPR016477">
    <property type="entry name" value="Fructo-/Ketosamine-3-kinase"/>
</dbReference>
<proteinExistence type="predicted"/>
<feature type="coiled-coil region" evidence="3">
    <location>
        <begin position="395"/>
        <end position="422"/>
    </location>
</feature>
<comment type="catalytic activity">
    <reaction evidence="2">
        <text>N(6)-D-ribulosyl-L-lysyl-[protein] + ATP = N(6)-(3-O-phospho-D-ribulosyl)-L-lysyl-[protein] + ADP + H(+)</text>
        <dbReference type="Rhea" id="RHEA:48432"/>
        <dbReference type="Rhea" id="RHEA-COMP:12103"/>
        <dbReference type="Rhea" id="RHEA-COMP:12104"/>
        <dbReference type="ChEBI" id="CHEBI:15378"/>
        <dbReference type="ChEBI" id="CHEBI:30616"/>
        <dbReference type="ChEBI" id="CHEBI:90418"/>
        <dbReference type="ChEBI" id="CHEBI:90420"/>
        <dbReference type="ChEBI" id="CHEBI:456216"/>
        <dbReference type="EC" id="2.7.1.172"/>
    </reaction>
    <physiologicalReaction direction="left-to-right" evidence="2">
        <dbReference type="Rhea" id="RHEA:48433"/>
    </physiologicalReaction>
</comment>
<keyword evidence="4" id="KW-1133">Transmembrane helix</keyword>
<dbReference type="EMBL" id="CAMKVN010001314">
    <property type="protein sequence ID" value="CAI2175140.1"/>
    <property type="molecule type" value="Genomic_DNA"/>
</dbReference>
<name>A0A9W4SMT0_9GLOM</name>
<dbReference type="GO" id="GO:0102193">
    <property type="term" value="F:protein-ribulosamine 3-kinase activity"/>
    <property type="evidence" value="ECO:0007669"/>
    <property type="project" value="UniProtKB-EC"/>
</dbReference>
<accession>A0A9W4SMT0</accession>
<evidence type="ECO:0000256" key="3">
    <source>
        <dbReference type="SAM" id="Coils"/>
    </source>
</evidence>
<evidence type="ECO:0000256" key="1">
    <source>
        <dbReference type="ARBA" id="ARBA00011961"/>
    </source>
</evidence>
<dbReference type="SUPFAM" id="SSF56112">
    <property type="entry name" value="Protein kinase-like (PK-like)"/>
    <property type="match status" value="1"/>
</dbReference>
<dbReference type="Gene3D" id="3.30.200.20">
    <property type="entry name" value="Phosphorylase Kinase, domain 1"/>
    <property type="match status" value="1"/>
</dbReference>
<keyword evidence="4" id="KW-0472">Membrane</keyword>